<evidence type="ECO:0000313" key="5">
    <source>
        <dbReference type="Proteomes" id="UP000022910"/>
    </source>
</evidence>
<keyword evidence="5" id="KW-1185">Reference proteome</keyword>
<gene>
    <name evidence="4" type="ORF">RirG_265280</name>
</gene>
<dbReference type="Gene3D" id="3.30.60.190">
    <property type="match status" value="1"/>
</dbReference>
<keyword evidence="1" id="KW-0862">Zinc</keyword>
<dbReference type="OMA" id="LMPDYKP"/>
<dbReference type="OrthoDB" id="18412at2759"/>
<dbReference type="HOGENOM" id="CLU_039057_0_0_1"/>
<feature type="domain" description="HIT-type" evidence="3">
    <location>
        <begin position="26"/>
        <end position="59"/>
    </location>
</feature>
<evidence type="ECO:0000256" key="1">
    <source>
        <dbReference type="PROSITE-ProRule" id="PRU00453"/>
    </source>
</evidence>
<keyword evidence="2" id="KW-0175">Coiled coil</keyword>
<comment type="caution">
    <text evidence="4">The sequence shown here is derived from an EMBL/GenBank/DDBJ whole genome shotgun (WGS) entry which is preliminary data.</text>
</comment>
<keyword evidence="1" id="KW-0479">Metal-binding</keyword>
<dbReference type="SUPFAM" id="SSF144232">
    <property type="entry name" value="HIT/MYND zinc finger-like"/>
    <property type="match status" value="1"/>
</dbReference>
<dbReference type="CDD" id="cd23024">
    <property type="entry name" value="zf-HIT_ZNHIT2-3"/>
    <property type="match status" value="1"/>
</dbReference>
<dbReference type="STRING" id="1432141.A0A015L8A3"/>
<sequence>MSELFNITSHDLDEENTQEGSKARNCGICKKQVSKYTCPRCDIKYCSLDCYKNEIHSHCTESFYKDNVIEEIKSQRVDDDQKQKMLNMLNKFEKENDEMAREEMESNDKDLVDNDISERFRDIDLASADFDTVWSKLTPAEKEEFEQKYVNGKSDLSELSDELLLWKPWWEITTEYNNRKKEVLSSKIIELNEDENDLEYESDDSGGDLADRPLIITDIKNLEDLIKTTPNPAISLNLLNILYAYAYTCRTFNGDIFEHPEESCKVLWDLSPILANNDNLVYESISQAIAASSSLTFQNPIYSQPQEFSYLILDDIVNLLSSTNNVLAALSDLYRLFQQVGSETITKKSARQRKIEQRLFSTEKKIYFYIVYVNYLSQQLGSSFLEALREGIELERQEQLKEIKDYKRDQKTIEMLMKNENKQEINLIQEI</sequence>
<dbReference type="PANTHER" id="PTHR15555">
    <property type="entry name" value="ZINC FINGER HIT DOMAIN CONTAINING PROTEIN 2 PROTEIN FON -RELATED"/>
    <property type="match status" value="1"/>
</dbReference>
<feature type="coiled-coil region" evidence="2">
    <location>
        <begin position="82"/>
        <end position="109"/>
    </location>
</feature>
<keyword evidence="1" id="KW-0863">Zinc-finger</keyword>
<dbReference type="Pfam" id="PF04925">
    <property type="entry name" value="SHQ1"/>
    <property type="match status" value="1"/>
</dbReference>
<dbReference type="Pfam" id="PF04438">
    <property type="entry name" value="zf-HIT"/>
    <property type="match status" value="1"/>
</dbReference>
<accession>A0A015L8A3</accession>
<dbReference type="EMBL" id="JEMT01029731">
    <property type="protein sequence ID" value="EXX51033.1"/>
    <property type="molecule type" value="Genomic_DNA"/>
</dbReference>
<dbReference type="PANTHER" id="PTHR15555:SF0">
    <property type="entry name" value="ZINC FINGER HIT DOMAIN-CONTAINING PROTEIN 2"/>
    <property type="match status" value="1"/>
</dbReference>
<dbReference type="InterPro" id="IPR039646">
    <property type="entry name" value="ZNHIT2"/>
</dbReference>
<dbReference type="AlphaFoldDB" id="A0A015L8A3"/>
<name>A0A015L8A3_RHIIW</name>
<dbReference type="GO" id="GO:0008270">
    <property type="term" value="F:zinc ion binding"/>
    <property type="evidence" value="ECO:0007669"/>
    <property type="project" value="UniProtKB-UniRule"/>
</dbReference>
<dbReference type="InterPro" id="IPR007009">
    <property type="entry name" value="Shq1_C"/>
</dbReference>
<evidence type="ECO:0000259" key="3">
    <source>
        <dbReference type="PROSITE" id="PS51083"/>
    </source>
</evidence>
<protein>
    <submittedName>
        <fullName evidence="4">Hit1p</fullName>
    </submittedName>
</protein>
<evidence type="ECO:0000256" key="2">
    <source>
        <dbReference type="SAM" id="Coils"/>
    </source>
</evidence>
<dbReference type="InterPro" id="IPR007529">
    <property type="entry name" value="Znf_HIT"/>
</dbReference>
<dbReference type="PROSITE" id="PS51083">
    <property type="entry name" value="ZF_HIT"/>
    <property type="match status" value="1"/>
</dbReference>
<proteinExistence type="predicted"/>
<evidence type="ECO:0000313" key="4">
    <source>
        <dbReference type="EMBL" id="EXX51033.1"/>
    </source>
</evidence>
<dbReference type="Proteomes" id="UP000022910">
    <property type="component" value="Unassembled WGS sequence"/>
</dbReference>
<organism evidence="4 5">
    <name type="scientific">Rhizophagus irregularis (strain DAOM 197198w)</name>
    <name type="common">Glomus intraradices</name>
    <dbReference type="NCBI Taxonomy" id="1432141"/>
    <lineage>
        <taxon>Eukaryota</taxon>
        <taxon>Fungi</taxon>
        <taxon>Fungi incertae sedis</taxon>
        <taxon>Mucoromycota</taxon>
        <taxon>Glomeromycotina</taxon>
        <taxon>Glomeromycetes</taxon>
        <taxon>Glomerales</taxon>
        <taxon>Glomeraceae</taxon>
        <taxon>Rhizophagus</taxon>
    </lineage>
</organism>
<reference evidence="4 5" key="1">
    <citation type="submission" date="2014-02" db="EMBL/GenBank/DDBJ databases">
        <title>Single nucleus genome sequencing reveals high similarity among nuclei of an endomycorrhizal fungus.</title>
        <authorList>
            <person name="Lin K."/>
            <person name="Geurts R."/>
            <person name="Zhang Z."/>
            <person name="Limpens E."/>
            <person name="Saunders D.G."/>
            <person name="Mu D."/>
            <person name="Pang E."/>
            <person name="Cao H."/>
            <person name="Cha H."/>
            <person name="Lin T."/>
            <person name="Zhou Q."/>
            <person name="Shang Y."/>
            <person name="Li Y."/>
            <person name="Ivanov S."/>
            <person name="Sharma T."/>
            <person name="Velzen R.V."/>
            <person name="Ruijter N.D."/>
            <person name="Aanen D.K."/>
            <person name="Win J."/>
            <person name="Kamoun S."/>
            <person name="Bisseling T."/>
            <person name="Huang S."/>
        </authorList>
    </citation>
    <scope>NUCLEOTIDE SEQUENCE [LARGE SCALE GENOMIC DNA]</scope>
    <source>
        <strain evidence="5">DAOM197198w</strain>
    </source>
</reference>